<gene>
    <name evidence="1" type="ORF">YALI1_F35191g</name>
</gene>
<accession>A0A1D8NQ83</accession>
<dbReference type="RefSeq" id="XP_068139592.1">
    <property type="nucleotide sequence ID" value="XM_068283491.1"/>
</dbReference>
<dbReference type="GeneID" id="94584070"/>
<dbReference type="EMBL" id="CP017558">
    <property type="protein sequence ID" value="AOW07796.1"/>
    <property type="molecule type" value="Genomic_DNA"/>
</dbReference>
<evidence type="ECO:0000313" key="1">
    <source>
        <dbReference type="EMBL" id="AOW07796.1"/>
    </source>
</evidence>
<dbReference type="AlphaFoldDB" id="A0A1D8NQ83"/>
<sequence>MLTTNHLHVILMSHRTRVALPTAFKLITNHSNDAHPRIYFKLLTRPNTETKSTALFTSHPPSQRLLPLCTLDKERQTMKVSAVPPHATTASFPFFQELLRMNTNTCKLYRHYYLYLYLRFRSCTSAPNEPLKDETAAEDSATAKLLLQWISKRHPSTVASGTVLVLVHSTLHGIIEVISARHTLCLTTRRY</sequence>
<dbReference type="Proteomes" id="UP000182444">
    <property type="component" value="Chromosome 1F"/>
</dbReference>
<evidence type="ECO:0000313" key="2">
    <source>
        <dbReference type="Proteomes" id="UP000182444"/>
    </source>
</evidence>
<name>A0A1D8NQ83_YARLL</name>
<organism evidence="1 2">
    <name type="scientific">Yarrowia lipolytica</name>
    <name type="common">Candida lipolytica</name>
    <dbReference type="NCBI Taxonomy" id="4952"/>
    <lineage>
        <taxon>Eukaryota</taxon>
        <taxon>Fungi</taxon>
        <taxon>Dikarya</taxon>
        <taxon>Ascomycota</taxon>
        <taxon>Saccharomycotina</taxon>
        <taxon>Dipodascomycetes</taxon>
        <taxon>Dipodascales</taxon>
        <taxon>Dipodascales incertae sedis</taxon>
        <taxon>Yarrowia</taxon>
    </lineage>
</organism>
<protein>
    <submittedName>
        <fullName evidence="1">Uncharacterized protein</fullName>
    </submittedName>
</protein>
<dbReference type="VEuPathDB" id="FungiDB:YALI1_F35191g"/>
<reference evidence="1 2" key="1">
    <citation type="journal article" date="2016" name="PLoS ONE">
        <title>Sequence Assembly of Yarrowia lipolytica Strain W29/CLIB89 Shows Transposable Element Diversity.</title>
        <authorList>
            <person name="Magnan C."/>
            <person name="Yu J."/>
            <person name="Chang I."/>
            <person name="Jahn E."/>
            <person name="Kanomata Y."/>
            <person name="Wu J."/>
            <person name="Zeller M."/>
            <person name="Oakes M."/>
            <person name="Baldi P."/>
            <person name="Sandmeyer S."/>
        </authorList>
    </citation>
    <scope>NUCLEOTIDE SEQUENCE [LARGE SCALE GENOMIC DNA]</scope>
    <source>
        <strain evidence="2">CLIB89(W29)</strain>
    </source>
</reference>
<proteinExistence type="predicted"/>